<feature type="repeat" description="ANK" evidence="9">
    <location>
        <begin position="50"/>
        <end position="82"/>
    </location>
</feature>
<feature type="coiled-coil region" evidence="10">
    <location>
        <begin position="791"/>
        <end position="929"/>
    </location>
</feature>
<evidence type="ECO:0000313" key="13">
    <source>
        <dbReference type="Proteomes" id="UP000578766"/>
    </source>
</evidence>
<dbReference type="PANTHER" id="PTHR24129:SF0">
    <property type="entry name" value="ANKYCORBIN"/>
    <property type="match status" value="1"/>
</dbReference>
<keyword evidence="7" id="KW-0206">Cytoskeleton</keyword>
<evidence type="ECO:0000256" key="4">
    <source>
        <dbReference type="ARBA" id="ARBA00022737"/>
    </source>
</evidence>
<dbReference type="InterPro" id="IPR036770">
    <property type="entry name" value="Ankyrin_rpt-contain_sf"/>
</dbReference>
<feature type="region of interest" description="Disordered" evidence="11">
    <location>
        <begin position="238"/>
        <end position="290"/>
    </location>
</feature>
<dbReference type="EMBL" id="VZUD01003460">
    <property type="protein sequence ID" value="NXV24855.1"/>
    <property type="molecule type" value="Genomic_DNA"/>
</dbReference>
<feature type="repeat" description="ANK" evidence="9">
    <location>
        <begin position="83"/>
        <end position="115"/>
    </location>
</feature>
<evidence type="ECO:0000256" key="7">
    <source>
        <dbReference type="ARBA" id="ARBA00023212"/>
    </source>
</evidence>
<dbReference type="PANTHER" id="PTHR24129">
    <property type="entry name" value="ANKYCORBIN"/>
    <property type="match status" value="1"/>
</dbReference>
<feature type="non-terminal residue" evidence="12">
    <location>
        <position position="964"/>
    </location>
</feature>
<keyword evidence="6 10" id="KW-0175">Coiled coil</keyword>
<evidence type="ECO:0000256" key="2">
    <source>
        <dbReference type="ARBA" id="ARBA00004245"/>
    </source>
</evidence>
<dbReference type="PROSITE" id="PS50088">
    <property type="entry name" value="ANK_REPEAT"/>
    <property type="match status" value="5"/>
</dbReference>
<sequence>QYFSLFLLLQTNEWNKNDDRLLQAVENGDPEKVASLLGKKGASATKQDSEGKTAFHLAATKGHAECLRIMVTHGADVTAQDGAGHSALHLAAKNSHPDCIKRLLQSKCPTDSTDNSGKTALHYAAACGCLQAVQLLCEHKCPINVKDLDGNIPLLLAVQNGHTEVCKYLLDHGADVNTRDKNGRTALMMACEAGSLNMVEAFLRKGADVSLVDVSGQNALHYSKLSENTGIQNLLSSKLSQDHDQGSKLSSERSGTPKKRKAPPPPISPVQLSDLSSLHSSTSTPMTGKGHAFFADQVSKEEFSSFHRDNKERLSASTTGADSLLDVSSEADQQDLLLLMQAKIASLTLHNKELQDKLQERTPKEVDSTIESYSTQTELEQTADRQNEFSAQDLKSILNATQIQEKLTSPTEVKMKYLQEDLKDVQRKSENSEAKRQHVEAQVQSRLPETDNLNSTVISENGSDLNLKFQETQNRYEEAVKEVLNVQRQMKLGLVSSESEETSSDLSRLKATCGEVEMLRQELKRALEESEKQKEKVRELQKKFEEREQNVASKLSVEECEEMKNSYCSVIDNINQEKALLIERYKEGQEEIKRLQDKLTSQAQLESGAEAGEMKEGMHRMVDELNRQLSELSQLYKEAQTELEDYRKRKTLDDIALDYIPRDEHEKLMQVTNSLKYKAENELLEMKSLYTKVLDEAEELKQLLDTQKQNSLPITEHHQVMNALRNTVREMEEEINELKELLTSKESEVRNLQKELLEEKAAINEAMVPKATYEKLQSSLESEVSVLSSKLKNVIQEKENVSLDAMQLRNEVLHLKEEKEGMHTLLEAKEREVTGLHQKYHQAQEDLLEMKRCSESSSKQEEDKDRKINEMSKEVSKLKEALNSLSQLSYSTSAPKRQSQQLEALQQQVKQLQNQLTETKKQHQEIVSVYRMHLLYAVQGQMDEDVQKVLKQILSMCKSQSQKK</sequence>
<feature type="repeat" description="ANK" evidence="9">
    <location>
        <begin position="182"/>
        <end position="214"/>
    </location>
</feature>
<name>A0A7L3SBF3_CEPGR</name>
<accession>A0A7L3SBF3</accession>
<keyword evidence="8" id="KW-0539">Nucleus</keyword>
<proteinExistence type="predicted"/>
<evidence type="ECO:0000256" key="10">
    <source>
        <dbReference type="SAM" id="Coils"/>
    </source>
</evidence>
<dbReference type="Pfam" id="PF13637">
    <property type="entry name" value="Ank_4"/>
    <property type="match status" value="1"/>
</dbReference>
<feature type="coiled-coil region" evidence="10">
    <location>
        <begin position="469"/>
        <end position="649"/>
    </location>
</feature>
<dbReference type="GO" id="GO:0005856">
    <property type="term" value="C:cytoskeleton"/>
    <property type="evidence" value="ECO:0007669"/>
    <property type="project" value="UniProtKB-SubCell"/>
</dbReference>
<dbReference type="GO" id="GO:0005829">
    <property type="term" value="C:cytosol"/>
    <property type="evidence" value="ECO:0007669"/>
    <property type="project" value="UniProtKB-ARBA"/>
</dbReference>
<feature type="coiled-coil region" evidence="10">
    <location>
        <begin position="690"/>
        <end position="762"/>
    </location>
</feature>
<dbReference type="GO" id="GO:0005634">
    <property type="term" value="C:nucleus"/>
    <property type="evidence" value="ECO:0007669"/>
    <property type="project" value="UniProtKB-SubCell"/>
</dbReference>
<comment type="caution">
    <text evidence="12">The sequence shown here is derived from an EMBL/GenBank/DDBJ whole genome shotgun (WGS) entry which is preliminary data.</text>
</comment>
<comment type="subcellular location">
    <subcellularLocation>
        <location evidence="2">Cytoplasm</location>
        <location evidence="2">Cytoskeleton</location>
    </subcellularLocation>
    <subcellularLocation>
        <location evidence="1">Nucleus</location>
    </subcellularLocation>
</comment>
<protein>
    <submittedName>
        <fullName evidence="12">RAI14 protein</fullName>
    </submittedName>
</protein>
<dbReference type="Pfam" id="PF12796">
    <property type="entry name" value="Ank_2"/>
    <property type="match status" value="1"/>
</dbReference>
<keyword evidence="13" id="KW-1185">Reference proteome</keyword>
<feature type="non-terminal residue" evidence="12">
    <location>
        <position position="1"/>
    </location>
</feature>
<feature type="repeat" description="ANK" evidence="9">
    <location>
        <begin position="149"/>
        <end position="181"/>
    </location>
</feature>
<dbReference type="GO" id="GO:0003779">
    <property type="term" value="F:actin binding"/>
    <property type="evidence" value="ECO:0007669"/>
    <property type="project" value="InterPro"/>
</dbReference>
<evidence type="ECO:0000256" key="3">
    <source>
        <dbReference type="ARBA" id="ARBA00022490"/>
    </source>
</evidence>
<evidence type="ECO:0000256" key="11">
    <source>
        <dbReference type="SAM" id="MobiDB-lite"/>
    </source>
</evidence>
<dbReference type="PROSITE" id="PS50297">
    <property type="entry name" value="ANK_REP_REGION"/>
    <property type="match status" value="5"/>
</dbReference>
<feature type="compositionally biased region" description="Basic and acidic residues" evidence="11">
    <location>
        <begin position="424"/>
        <end position="439"/>
    </location>
</feature>
<evidence type="ECO:0000256" key="5">
    <source>
        <dbReference type="ARBA" id="ARBA00023043"/>
    </source>
</evidence>
<dbReference type="FunFam" id="1.25.40.20:FF:000083">
    <property type="entry name" value="Uveal autoantigen with coiled-coil domains and ankyrin repeats"/>
    <property type="match status" value="1"/>
</dbReference>
<keyword evidence="3" id="KW-0963">Cytoplasm</keyword>
<dbReference type="Proteomes" id="UP000578766">
    <property type="component" value="Unassembled WGS sequence"/>
</dbReference>
<dbReference type="AlphaFoldDB" id="A0A7L3SBF3"/>
<dbReference type="InterPro" id="IPR002110">
    <property type="entry name" value="Ankyrin_rpt"/>
</dbReference>
<keyword evidence="5 9" id="KW-0040">ANK repeat</keyword>
<dbReference type="PRINTS" id="PR01415">
    <property type="entry name" value="ANKYRIN"/>
</dbReference>
<gene>
    <name evidence="12" type="primary">Rai14</name>
    <name evidence="12" type="ORF">CEPGRY_R10596</name>
</gene>
<dbReference type="SUPFAM" id="SSF48403">
    <property type="entry name" value="Ankyrin repeat"/>
    <property type="match status" value="1"/>
</dbReference>
<evidence type="ECO:0000313" key="12">
    <source>
        <dbReference type="EMBL" id="NXV24855.1"/>
    </source>
</evidence>
<evidence type="ECO:0000256" key="1">
    <source>
        <dbReference type="ARBA" id="ARBA00004123"/>
    </source>
</evidence>
<feature type="repeat" description="ANK" evidence="9">
    <location>
        <begin position="116"/>
        <end position="148"/>
    </location>
</feature>
<evidence type="ECO:0000256" key="8">
    <source>
        <dbReference type="ARBA" id="ARBA00023242"/>
    </source>
</evidence>
<dbReference type="Pfam" id="PF00023">
    <property type="entry name" value="Ank"/>
    <property type="match status" value="1"/>
</dbReference>
<feature type="compositionally biased region" description="Low complexity" evidence="11">
    <location>
        <begin position="272"/>
        <end position="284"/>
    </location>
</feature>
<evidence type="ECO:0000256" key="6">
    <source>
        <dbReference type="ARBA" id="ARBA00023054"/>
    </source>
</evidence>
<dbReference type="SMART" id="SM00248">
    <property type="entry name" value="ANK"/>
    <property type="match status" value="6"/>
</dbReference>
<evidence type="ECO:0000256" key="9">
    <source>
        <dbReference type="PROSITE-ProRule" id="PRU00023"/>
    </source>
</evidence>
<reference evidence="12 13" key="1">
    <citation type="submission" date="2019-09" db="EMBL/GenBank/DDBJ databases">
        <title>Bird 10,000 Genomes (B10K) Project - Family phase.</title>
        <authorList>
            <person name="Zhang G."/>
        </authorList>
    </citation>
    <scope>NUCLEOTIDE SEQUENCE [LARGE SCALE GENOMIC DNA]</scope>
    <source>
        <strain evidence="12">OUT-0020</strain>
        <tissue evidence="12">Liver</tissue>
    </source>
</reference>
<dbReference type="InterPro" id="IPR042420">
    <property type="entry name" value="RAI14/UACA"/>
</dbReference>
<keyword evidence="4" id="KW-0677">Repeat</keyword>
<organism evidence="12 13">
    <name type="scientific">Cepphus grylle</name>
    <name type="common">Black guillemot</name>
    <name type="synonym">Alca grylle</name>
    <dbReference type="NCBI Taxonomy" id="28697"/>
    <lineage>
        <taxon>Eukaryota</taxon>
        <taxon>Metazoa</taxon>
        <taxon>Chordata</taxon>
        <taxon>Craniata</taxon>
        <taxon>Vertebrata</taxon>
        <taxon>Euteleostomi</taxon>
        <taxon>Archelosauria</taxon>
        <taxon>Archosauria</taxon>
        <taxon>Dinosauria</taxon>
        <taxon>Saurischia</taxon>
        <taxon>Theropoda</taxon>
        <taxon>Coelurosauria</taxon>
        <taxon>Aves</taxon>
        <taxon>Neognathae</taxon>
        <taxon>Neoaves</taxon>
        <taxon>Charadriiformes</taxon>
        <taxon>Alcidae</taxon>
        <taxon>Cepphus</taxon>
    </lineage>
</organism>
<dbReference type="Gene3D" id="1.25.40.20">
    <property type="entry name" value="Ankyrin repeat-containing domain"/>
    <property type="match status" value="2"/>
</dbReference>
<feature type="region of interest" description="Disordered" evidence="11">
    <location>
        <begin position="424"/>
        <end position="449"/>
    </location>
</feature>